<accession>F0WXD6</accession>
<organism evidence="1">
    <name type="scientific">Albugo laibachii Nc14</name>
    <dbReference type="NCBI Taxonomy" id="890382"/>
    <lineage>
        <taxon>Eukaryota</taxon>
        <taxon>Sar</taxon>
        <taxon>Stramenopiles</taxon>
        <taxon>Oomycota</taxon>
        <taxon>Peronosporomycetes</taxon>
        <taxon>Albuginales</taxon>
        <taxon>Albuginaceae</taxon>
        <taxon>Albugo</taxon>
    </lineage>
</organism>
<name>F0WXD6_9STRA</name>
<dbReference type="EMBL" id="FR824394">
    <property type="protein sequence ID" value="CCA26128.1"/>
    <property type="molecule type" value="Genomic_DNA"/>
</dbReference>
<protein>
    <submittedName>
        <fullName evidence="1">Uncharacterized protein AlNc14C349G10888</fullName>
    </submittedName>
</protein>
<evidence type="ECO:0000313" key="1">
    <source>
        <dbReference type="EMBL" id="CCA26128.1"/>
    </source>
</evidence>
<gene>
    <name evidence="1" type="primary">AlNc14C349G10888</name>
    <name evidence="1" type="ORF">ALNC14_122720</name>
</gene>
<dbReference type="AlphaFoldDB" id="F0WXD6"/>
<proteinExistence type="predicted"/>
<sequence>MSKAYSMEEIRSLYESNPEKLQAEYKASCNATSRLAERARASVAARTYVPKNRVQAYVHEYAKKYIYTNSVKPLVHIILLTGVTGIAMEYIGHHGKHDGEAKVH</sequence>
<reference evidence="1" key="1">
    <citation type="journal article" date="2011" name="PLoS Biol.">
        <title>Gene gain and loss during evolution of obligate parasitism in the white rust pathogen of Arabidopsis thaliana.</title>
        <authorList>
            <person name="Kemen E."/>
            <person name="Gardiner A."/>
            <person name="Schultz-Larsen T."/>
            <person name="Kemen A.C."/>
            <person name="Balmuth A.L."/>
            <person name="Robert-Seilaniantz A."/>
            <person name="Bailey K."/>
            <person name="Holub E."/>
            <person name="Studholme D.J."/>
            <person name="Maclean D."/>
            <person name="Jones J.D."/>
        </authorList>
    </citation>
    <scope>NUCLEOTIDE SEQUENCE</scope>
</reference>
<dbReference type="HOGENOM" id="CLU_2364279_0_0_1"/>
<reference evidence="1" key="2">
    <citation type="submission" date="2011-02" db="EMBL/GenBank/DDBJ databases">
        <authorList>
            <person name="MacLean D."/>
        </authorList>
    </citation>
    <scope>NUCLEOTIDE SEQUENCE</scope>
</reference>